<gene>
    <name evidence="1" type="ORF">EVAR_34247_1</name>
</gene>
<dbReference type="EMBL" id="BGZK01003198">
    <property type="protein sequence ID" value="GBO98625.1"/>
    <property type="molecule type" value="Genomic_DNA"/>
</dbReference>
<evidence type="ECO:0000313" key="2">
    <source>
        <dbReference type="Proteomes" id="UP000299102"/>
    </source>
</evidence>
<sequence length="104" mass="11922">MLKRGSSSTLVRDRNRKEDRVQIKICHSKERGDDLFFDTSTSFYFRRFWRSLSCTTQGTKEMPGKGVLVGIVSSRLKEKLASSPAFRLTTITFREMVAVNPKTV</sequence>
<organism evidence="1 2">
    <name type="scientific">Eumeta variegata</name>
    <name type="common">Bagworm moth</name>
    <name type="synonym">Eumeta japonica</name>
    <dbReference type="NCBI Taxonomy" id="151549"/>
    <lineage>
        <taxon>Eukaryota</taxon>
        <taxon>Metazoa</taxon>
        <taxon>Ecdysozoa</taxon>
        <taxon>Arthropoda</taxon>
        <taxon>Hexapoda</taxon>
        <taxon>Insecta</taxon>
        <taxon>Pterygota</taxon>
        <taxon>Neoptera</taxon>
        <taxon>Endopterygota</taxon>
        <taxon>Lepidoptera</taxon>
        <taxon>Glossata</taxon>
        <taxon>Ditrysia</taxon>
        <taxon>Tineoidea</taxon>
        <taxon>Psychidae</taxon>
        <taxon>Oiketicinae</taxon>
        <taxon>Eumeta</taxon>
    </lineage>
</organism>
<name>A0A4C1S9Q9_EUMVA</name>
<proteinExistence type="predicted"/>
<comment type="caution">
    <text evidence="1">The sequence shown here is derived from an EMBL/GenBank/DDBJ whole genome shotgun (WGS) entry which is preliminary data.</text>
</comment>
<dbReference type="AlphaFoldDB" id="A0A4C1S9Q9"/>
<dbReference type="Proteomes" id="UP000299102">
    <property type="component" value="Unassembled WGS sequence"/>
</dbReference>
<evidence type="ECO:0000313" key="1">
    <source>
        <dbReference type="EMBL" id="GBO98625.1"/>
    </source>
</evidence>
<accession>A0A4C1S9Q9</accession>
<keyword evidence="2" id="KW-1185">Reference proteome</keyword>
<reference evidence="1 2" key="1">
    <citation type="journal article" date="2019" name="Commun. Biol.">
        <title>The bagworm genome reveals a unique fibroin gene that provides high tensile strength.</title>
        <authorList>
            <person name="Kono N."/>
            <person name="Nakamura H."/>
            <person name="Ohtoshi R."/>
            <person name="Tomita M."/>
            <person name="Numata K."/>
            <person name="Arakawa K."/>
        </authorList>
    </citation>
    <scope>NUCLEOTIDE SEQUENCE [LARGE SCALE GENOMIC DNA]</scope>
</reference>
<protein>
    <submittedName>
        <fullName evidence="1">Uncharacterized protein</fullName>
    </submittedName>
</protein>